<dbReference type="OrthoDB" id="4843554at2759"/>
<accession>A0A1V6TBG0</accession>
<reference evidence="3" key="1">
    <citation type="journal article" date="2017" name="Nat. Microbiol.">
        <title>Global analysis of biosynthetic gene clusters reveals vast potential of secondary metabolite production in Penicillium species.</title>
        <authorList>
            <person name="Nielsen J.C."/>
            <person name="Grijseels S."/>
            <person name="Prigent S."/>
            <person name="Ji B."/>
            <person name="Dainat J."/>
            <person name="Nielsen K.F."/>
            <person name="Frisvad J.C."/>
            <person name="Workman M."/>
            <person name="Nielsen J."/>
        </authorList>
    </citation>
    <scope>NUCLEOTIDE SEQUENCE [LARGE SCALE GENOMIC DNA]</scope>
    <source>
        <strain evidence="3">IBT 24891</strain>
    </source>
</reference>
<evidence type="ECO:0000256" key="1">
    <source>
        <dbReference type="SAM" id="MobiDB-lite"/>
    </source>
</evidence>
<dbReference type="STRING" id="303698.A0A1V6TBG0"/>
<organism evidence="2 3">
    <name type="scientific">Penicillium steckii</name>
    <dbReference type="NCBI Taxonomy" id="303698"/>
    <lineage>
        <taxon>Eukaryota</taxon>
        <taxon>Fungi</taxon>
        <taxon>Dikarya</taxon>
        <taxon>Ascomycota</taxon>
        <taxon>Pezizomycotina</taxon>
        <taxon>Eurotiomycetes</taxon>
        <taxon>Eurotiomycetidae</taxon>
        <taxon>Eurotiales</taxon>
        <taxon>Aspergillaceae</taxon>
        <taxon>Penicillium</taxon>
    </lineage>
</organism>
<evidence type="ECO:0000313" key="3">
    <source>
        <dbReference type="Proteomes" id="UP000191285"/>
    </source>
</evidence>
<dbReference type="AlphaFoldDB" id="A0A1V6TBG0"/>
<evidence type="ECO:0000313" key="2">
    <source>
        <dbReference type="EMBL" id="OQE23657.1"/>
    </source>
</evidence>
<feature type="compositionally biased region" description="Low complexity" evidence="1">
    <location>
        <begin position="204"/>
        <end position="263"/>
    </location>
</feature>
<gene>
    <name evidence="2" type="ORF">PENSTE_c008G01009</name>
</gene>
<name>A0A1V6TBG0_9EURO</name>
<keyword evidence="3" id="KW-1185">Reference proteome</keyword>
<dbReference type="EMBL" id="MLKD01000008">
    <property type="protein sequence ID" value="OQE23657.1"/>
    <property type="molecule type" value="Genomic_DNA"/>
</dbReference>
<dbReference type="Proteomes" id="UP000191285">
    <property type="component" value="Unassembled WGS sequence"/>
</dbReference>
<comment type="caution">
    <text evidence="2">The sequence shown here is derived from an EMBL/GenBank/DDBJ whole genome shotgun (WGS) entry which is preliminary data.</text>
</comment>
<protein>
    <submittedName>
        <fullName evidence="2">Uncharacterized protein</fullName>
    </submittedName>
</protein>
<proteinExistence type="predicted"/>
<sequence>MRMPAGKYHSHAKNSEREYRQRIGRVQSWMFINRNNIKLGIEEMIYKYAAISIDNNSNSNKSTSIYLIKPISISRIIMRTQHLLALSGLLLAGNVAVASKIDHDDVPSRCWAACGSVVGTAERCDHQHDDDDYAEMQCICNWDQAKTQVPLCAACIDKYDRDNDTDDDDDDDDYDDDDNEALEIVRSCNFSTTTYNSAAATATGMTTTTNGSGASATTTGASSTSSATGSGSGGSSSSTSGGTSDSTDADSSNDASQDAASATPTNAATGINAPGAISMAALAGLMPLAWL</sequence>
<feature type="region of interest" description="Disordered" evidence="1">
    <location>
        <begin position="204"/>
        <end position="271"/>
    </location>
</feature>